<dbReference type="InterPro" id="IPR007253">
    <property type="entry name" value="Cell_wall-bd_2"/>
</dbReference>
<dbReference type="Gene3D" id="3.40.50.12090">
    <property type="match status" value="2"/>
</dbReference>
<dbReference type="PANTHER" id="PTHR30032:SF8">
    <property type="entry name" value="GERMINATION-SPECIFIC N-ACETYLMURAMOYL-L-ALANINE AMIDASE"/>
    <property type="match status" value="1"/>
</dbReference>
<feature type="signal peptide" evidence="2">
    <location>
        <begin position="1"/>
        <end position="26"/>
    </location>
</feature>
<evidence type="ECO:0000313" key="4">
    <source>
        <dbReference type="Proteomes" id="UP000033115"/>
    </source>
</evidence>
<dbReference type="AlphaFoldDB" id="A0A0E3JQF3"/>
<dbReference type="HOGENOM" id="CLU_274036_0_0_9"/>
<sequence>MNRNSIQAIIMSLVLTAALPATFVKAAGTNVSRIGEADRYATAAKVATTNWSNPKDVILVCGEGYADAVSASVLSKQLDAPIILTNSGELNENAKSALNTLSPKNVYVIGGYASISKNIRSYLSSTSYNVIELSGKNRYETNIAVANQLVKLGMKADNVMLVSGEGFSDALSVAPIAAAKGEILLLGTNNSDEMKSVFNFVNSSNSKVTVIGTSNSINENIYSKLKAVNRINGGNNRFQTNLNVLKEFQSDLKNDKVFIANASSEDGYADALVASSLAGKYSSNLVLVDGENDSATGDAVDFIKSRISDKTDINVIGGTGVISDNVVSRINSTKEVPTKNDPTVQSVTSNGLNQVKVTFNTEVDRDTSELLSNYEMDGKEVNSNLSIKASATLQDDKRTVLITFANPYPQLKTLDFKVKNAILDASQANIIPEYSHKVTFSQSDVPTVKSVTPRGGNKLVIRFSEPIRISKENFNLLKINKQNAQNFSLDKYESKLLDKCDDWADGMELYFDSVLPTGNNTITLPNGNAEQNFDNAAQYPLKSSTISFTIDDTNGGPRVKSAVSNNSDTIYITYDRPMDQRTALLCTNYKINGKTVSVNLSDICFELGSNDTVVKIKNVADLVTKGENKVEMNSNIIDSYGYSLNQGTATFNIGVDNIKPQITSINFVDNSTIRIKFNKSVDNGSATNKSNYKLIDNSTGEDISYKINSISGVSGLNGDNRDTYDLKFLSTQQLDSSKYTITVNNIFDRSSPVNVINTYSQVIEGGNNKTEVTSIVKKSDTSGDVVIFFNKAMDESTLINPENYFFIDGKGEMRKLPANAFVVPAGDDKSVTITFSSSYIIGQGTADNYVVKMGISNVKDQNGNLLDGVAYTSEISSNYNNGPSLIQTTSKLSYEGNTMKVKVSLTDGLDALAIRDFTVDGQIPDSGYIEGKDVVLLFKNMNKINNIRSAGATTTVSVSGGDSTDAAGRRMQVGVDTLLLPPVTNQDSWIAQSAKSNTNYATVSMDFNQDIDTAIKTSYYDDFIFTNETTGKKINVTGVSIENSRKVIFEFNSGDIKSGDNIDVRMNDNINNINIRGKEYGSSRYAVMIPSRDDLAAKTLVAK</sequence>
<proteinExistence type="predicted"/>
<keyword evidence="4" id="KW-1185">Reference proteome</keyword>
<dbReference type="Pfam" id="PF04122">
    <property type="entry name" value="CW_binding_2"/>
    <property type="match status" value="3"/>
</dbReference>
<evidence type="ECO:0000313" key="3">
    <source>
        <dbReference type="EMBL" id="AKA70842.1"/>
    </source>
</evidence>
<accession>A0A0E3JQF3</accession>
<name>A0A0E3JQF3_CLOSL</name>
<keyword evidence="1 2" id="KW-0732">Signal</keyword>
<dbReference type="Proteomes" id="UP000033115">
    <property type="component" value="Chromosome"/>
</dbReference>
<dbReference type="Gene3D" id="2.60.40.1220">
    <property type="match status" value="4"/>
</dbReference>
<dbReference type="STRING" id="1548.CSCA_3717"/>
<feature type="chain" id="PRO_5002410738" evidence="2">
    <location>
        <begin position="27"/>
        <end position="1103"/>
    </location>
</feature>
<dbReference type="KEGG" id="csq:CSCA_3717"/>
<dbReference type="InterPro" id="IPR014755">
    <property type="entry name" value="Cu-Rt/internalin_Ig-like"/>
</dbReference>
<reference evidence="3 4" key="1">
    <citation type="journal article" date="2015" name="J. Biotechnol.">
        <title>Complete genome sequence of a malodorant-producing acetogen, Clostridium scatologenes ATCC 25775(T).</title>
        <authorList>
            <person name="Zhu Z."/>
            <person name="Guo T."/>
            <person name="Zheng H."/>
            <person name="Song T."/>
            <person name="Ouyang P."/>
            <person name="Xie J."/>
        </authorList>
    </citation>
    <scope>NUCLEOTIDE SEQUENCE [LARGE SCALE GENOMIC DNA]</scope>
    <source>
        <strain evidence="3 4">ATCC 25775</strain>
    </source>
</reference>
<organism evidence="3 4">
    <name type="scientific">Clostridium scatologenes</name>
    <dbReference type="NCBI Taxonomy" id="1548"/>
    <lineage>
        <taxon>Bacteria</taxon>
        <taxon>Bacillati</taxon>
        <taxon>Bacillota</taxon>
        <taxon>Clostridia</taxon>
        <taxon>Eubacteriales</taxon>
        <taxon>Clostridiaceae</taxon>
        <taxon>Clostridium</taxon>
    </lineage>
</organism>
<protein>
    <submittedName>
        <fullName evidence="3">Putative cell wall binding repeat 2-containing protein</fullName>
    </submittedName>
</protein>
<dbReference type="PANTHER" id="PTHR30032">
    <property type="entry name" value="N-ACETYLMURAMOYL-L-ALANINE AMIDASE-RELATED"/>
    <property type="match status" value="1"/>
</dbReference>
<evidence type="ECO:0000256" key="1">
    <source>
        <dbReference type="ARBA" id="ARBA00022729"/>
    </source>
</evidence>
<dbReference type="EMBL" id="CP009933">
    <property type="protein sequence ID" value="AKA70842.1"/>
    <property type="molecule type" value="Genomic_DNA"/>
</dbReference>
<dbReference type="InterPro" id="IPR051922">
    <property type="entry name" value="Bact_Sporulation_Assoc"/>
</dbReference>
<dbReference type="RefSeq" id="WP_029162728.1">
    <property type="nucleotide sequence ID" value="NZ_CP009933.1"/>
</dbReference>
<gene>
    <name evidence="3" type="ORF">CSCA_3717</name>
</gene>
<evidence type="ECO:0000256" key="2">
    <source>
        <dbReference type="SAM" id="SignalP"/>
    </source>
</evidence>